<dbReference type="InterPro" id="IPR036748">
    <property type="entry name" value="MTH938-like_sf"/>
</dbReference>
<dbReference type="STRING" id="871652.SAMN04515673_106132"/>
<sequence length="117" mass="11857">MRLSETHFPQGQPVDGYAPGAFRVGGAVISGPLLLGPSGPRAWSGLADHAPLLALAAEADILLLGIGAESGPPPRALQDALEATGLGVEDMATPPACRTYNVLLAEGRRVALAALPV</sequence>
<dbReference type="EMBL" id="FOYI01000006">
    <property type="protein sequence ID" value="SFR10889.1"/>
    <property type="molecule type" value="Genomic_DNA"/>
</dbReference>
<name>A0A1I6DZG3_9RHOB</name>
<dbReference type="OrthoDB" id="7351393at2"/>
<dbReference type="PANTHER" id="PTHR21192">
    <property type="entry name" value="NUCLEAR PROTEIN E3-3"/>
    <property type="match status" value="1"/>
</dbReference>
<protein>
    <submittedName>
        <fullName evidence="1">Uncharacterized conserved protein, contains Mth938-like domain</fullName>
    </submittedName>
</protein>
<keyword evidence="2" id="KW-1185">Reference proteome</keyword>
<evidence type="ECO:0000313" key="2">
    <source>
        <dbReference type="Proteomes" id="UP000199302"/>
    </source>
</evidence>
<dbReference type="PANTHER" id="PTHR21192:SF2">
    <property type="entry name" value="NADH DEHYDROGENASE [UBIQUINONE] 1 ALPHA SUBCOMPLEX ASSEMBLY FACTOR 3"/>
    <property type="match status" value="1"/>
</dbReference>
<proteinExistence type="predicted"/>
<dbReference type="Proteomes" id="UP000199302">
    <property type="component" value="Unassembled WGS sequence"/>
</dbReference>
<reference evidence="1 2" key="1">
    <citation type="submission" date="2016-10" db="EMBL/GenBank/DDBJ databases">
        <authorList>
            <person name="de Groot N.N."/>
        </authorList>
    </citation>
    <scope>NUCLEOTIDE SEQUENCE [LARGE SCALE GENOMIC DNA]</scope>
    <source>
        <strain evidence="2">KMM 9023,NRIC 0796,JCM 17311,KCTC 23692</strain>
    </source>
</reference>
<dbReference type="AlphaFoldDB" id="A0A1I6DZG3"/>
<dbReference type="Gene3D" id="3.40.1230.10">
    <property type="entry name" value="MTH938-like"/>
    <property type="match status" value="1"/>
</dbReference>
<evidence type="ECO:0000313" key="1">
    <source>
        <dbReference type="EMBL" id="SFR10889.1"/>
    </source>
</evidence>
<accession>A0A1I6DZG3</accession>
<dbReference type="SUPFAM" id="SSF64076">
    <property type="entry name" value="MTH938-like"/>
    <property type="match status" value="1"/>
</dbReference>
<dbReference type="Pfam" id="PF04430">
    <property type="entry name" value="DUF498"/>
    <property type="match status" value="1"/>
</dbReference>
<dbReference type="RefSeq" id="WP_092080390.1">
    <property type="nucleotide sequence ID" value="NZ_FOYI01000006.1"/>
</dbReference>
<dbReference type="CDD" id="cd00248">
    <property type="entry name" value="Mth938-like"/>
    <property type="match status" value="1"/>
</dbReference>
<organism evidence="1 2">
    <name type="scientific">Poseidonocella sedimentorum</name>
    <dbReference type="NCBI Taxonomy" id="871652"/>
    <lineage>
        <taxon>Bacteria</taxon>
        <taxon>Pseudomonadati</taxon>
        <taxon>Pseudomonadota</taxon>
        <taxon>Alphaproteobacteria</taxon>
        <taxon>Rhodobacterales</taxon>
        <taxon>Roseobacteraceae</taxon>
        <taxon>Poseidonocella</taxon>
    </lineage>
</organism>
<gene>
    <name evidence="1" type="ORF">SAMN04515673_106132</name>
</gene>
<dbReference type="InterPro" id="IPR007523">
    <property type="entry name" value="NDUFAF3/AAMDC"/>
</dbReference>